<gene>
    <name evidence="2" type="ORF">TRITD_5Bv1G199300</name>
</gene>
<name>A0A9R1AQR6_TRITD</name>
<feature type="domain" description="RNase H type-1" evidence="1">
    <location>
        <begin position="1"/>
        <end position="106"/>
    </location>
</feature>
<dbReference type="Gramene" id="TRITD5Bv1G199300.1">
    <property type="protein sequence ID" value="TRITD5Bv1G199300.1"/>
    <property type="gene ID" value="TRITD5Bv1G199300"/>
</dbReference>
<evidence type="ECO:0000259" key="1">
    <source>
        <dbReference type="Pfam" id="PF13456"/>
    </source>
</evidence>
<dbReference type="Proteomes" id="UP000324705">
    <property type="component" value="Chromosome 5B"/>
</dbReference>
<accession>A0A9R1AQR6</accession>
<dbReference type="InterPro" id="IPR044730">
    <property type="entry name" value="RNase_H-like_dom_plant"/>
</dbReference>
<reference evidence="2 3" key="1">
    <citation type="submission" date="2017-09" db="EMBL/GenBank/DDBJ databases">
        <authorList>
            <consortium name="International Durum Wheat Genome Sequencing Consortium (IDWGSC)"/>
            <person name="Milanesi L."/>
        </authorList>
    </citation>
    <scope>NUCLEOTIDE SEQUENCE [LARGE SCALE GENOMIC DNA]</scope>
    <source>
        <strain evidence="3">cv. Svevo</strain>
    </source>
</reference>
<proteinExistence type="predicted"/>
<sequence length="135" mass="15231">MVLRDSLGKIIFSSCRELRACAEPLEAELLSCLEGLNLALQWTQLPIEVETDCRVALKMITAVDRDRSRYSMLVDQIRRLMSEGRVVKLAHICREQNSISHYLASFGRTECRTVVWLGSGPGNVPDLCKTDYALD</sequence>
<dbReference type="InterPro" id="IPR002156">
    <property type="entry name" value="RNaseH_domain"/>
</dbReference>
<dbReference type="GO" id="GO:0003676">
    <property type="term" value="F:nucleic acid binding"/>
    <property type="evidence" value="ECO:0007669"/>
    <property type="project" value="InterPro"/>
</dbReference>
<dbReference type="Gene3D" id="3.30.420.10">
    <property type="entry name" value="Ribonuclease H-like superfamily/Ribonuclease H"/>
    <property type="match status" value="1"/>
</dbReference>
<dbReference type="GO" id="GO:0004523">
    <property type="term" value="F:RNA-DNA hybrid ribonuclease activity"/>
    <property type="evidence" value="ECO:0007669"/>
    <property type="project" value="InterPro"/>
</dbReference>
<dbReference type="InterPro" id="IPR012337">
    <property type="entry name" value="RNaseH-like_sf"/>
</dbReference>
<dbReference type="PANTHER" id="PTHR47723">
    <property type="entry name" value="OS05G0353850 PROTEIN"/>
    <property type="match status" value="1"/>
</dbReference>
<dbReference type="PANTHER" id="PTHR47723:SF24">
    <property type="entry name" value="RNASE H TYPE-1 DOMAIN-CONTAINING PROTEIN"/>
    <property type="match status" value="1"/>
</dbReference>
<dbReference type="CDD" id="cd06222">
    <property type="entry name" value="RNase_H_like"/>
    <property type="match status" value="1"/>
</dbReference>
<keyword evidence="3" id="KW-1185">Reference proteome</keyword>
<dbReference type="EMBL" id="LT934120">
    <property type="protein sequence ID" value="VAI36691.1"/>
    <property type="molecule type" value="Genomic_DNA"/>
</dbReference>
<dbReference type="SUPFAM" id="SSF53098">
    <property type="entry name" value="Ribonuclease H-like"/>
    <property type="match status" value="1"/>
</dbReference>
<organism evidence="2 3">
    <name type="scientific">Triticum turgidum subsp. durum</name>
    <name type="common">Durum wheat</name>
    <name type="synonym">Triticum durum</name>
    <dbReference type="NCBI Taxonomy" id="4567"/>
    <lineage>
        <taxon>Eukaryota</taxon>
        <taxon>Viridiplantae</taxon>
        <taxon>Streptophyta</taxon>
        <taxon>Embryophyta</taxon>
        <taxon>Tracheophyta</taxon>
        <taxon>Spermatophyta</taxon>
        <taxon>Magnoliopsida</taxon>
        <taxon>Liliopsida</taxon>
        <taxon>Poales</taxon>
        <taxon>Poaceae</taxon>
        <taxon>BOP clade</taxon>
        <taxon>Pooideae</taxon>
        <taxon>Triticodae</taxon>
        <taxon>Triticeae</taxon>
        <taxon>Triticinae</taxon>
        <taxon>Triticum</taxon>
    </lineage>
</organism>
<dbReference type="AlphaFoldDB" id="A0A9R1AQR6"/>
<dbReference type="InterPro" id="IPR053151">
    <property type="entry name" value="RNase_H-like"/>
</dbReference>
<evidence type="ECO:0000313" key="2">
    <source>
        <dbReference type="EMBL" id="VAI36691.1"/>
    </source>
</evidence>
<dbReference type="InterPro" id="IPR036397">
    <property type="entry name" value="RNaseH_sf"/>
</dbReference>
<evidence type="ECO:0000313" key="3">
    <source>
        <dbReference type="Proteomes" id="UP000324705"/>
    </source>
</evidence>
<protein>
    <recommendedName>
        <fullName evidence="1">RNase H type-1 domain-containing protein</fullName>
    </recommendedName>
</protein>
<dbReference type="Pfam" id="PF13456">
    <property type="entry name" value="RVT_3"/>
    <property type="match status" value="1"/>
</dbReference>
<dbReference type="OMA" id="TASWIRH"/>